<keyword evidence="1" id="KW-0472">Membrane</keyword>
<sequence>MLWKVMIIVVMTMMIILAILLLTSKVYIHIHYVYSQADHHIYVKFRFLKITLFQREITLDGVAGDIHMDDILQFIESIIREREVGKKMKNIWKELQVLKEEMKLIIRTVVFQEFCWKTNIGVQDAMTTGIAAGALWAVKGTAVGLVYQPSPFKRNPEIAVYPSFQQQVFRTDFSCMVSVKLGQAIRVTNKLLKNATIKKHT</sequence>
<dbReference type="RefSeq" id="WP_320379385.1">
    <property type="nucleotide sequence ID" value="NZ_JAWDIQ010000001.1"/>
</dbReference>
<dbReference type="Proteomes" id="UP001275315">
    <property type="component" value="Unassembled WGS sequence"/>
</dbReference>
<comment type="caution">
    <text evidence="2">The sequence shown here is derived from an EMBL/GenBank/DDBJ whole genome shotgun (WGS) entry which is preliminary data.</text>
</comment>
<evidence type="ECO:0000313" key="3">
    <source>
        <dbReference type="Proteomes" id="UP001275315"/>
    </source>
</evidence>
<gene>
    <name evidence="2" type="ORF">RWD45_09045</name>
</gene>
<protein>
    <submittedName>
        <fullName evidence="2">DUF2953 domain-containing protein</fullName>
    </submittedName>
</protein>
<reference evidence="2 3" key="1">
    <citation type="submission" date="2023-10" db="EMBL/GenBank/DDBJ databases">
        <title>Virgibacillus soli CC-YMP-6 genome.</title>
        <authorList>
            <person name="Miliotis G."/>
            <person name="Sengupta P."/>
            <person name="Hameed A."/>
            <person name="Chuvochina M."/>
            <person name="Mcdonagh F."/>
            <person name="Simpson A.C."/>
            <person name="Singh N.K."/>
            <person name="Rekha P.D."/>
            <person name="Raman K."/>
            <person name="Hugenholtz P."/>
            <person name="Venkateswaran K."/>
        </authorList>
    </citation>
    <scope>NUCLEOTIDE SEQUENCE [LARGE SCALE GENOMIC DNA]</scope>
    <source>
        <strain evidence="2 3">CC-YMP-6</strain>
    </source>
</reference>
<dbReference type="Pfam" id="PF11167">
    <property type="entry name" value="DUF2953"/>
    <property type="match status" value="1"/>
</dbReference>
<keyword evidence="1" id="KW-1133">Transmembrane helix</keyword>
<feature type="transmembrane region" description="Helical" evidence="1">
    <location>
        <begin position="6"/>
        <end position="28"/>
    </location>
</feature>
<dbReference type="EMBL" id="JAWDIQ010000001">
    <property type="protein sequence ID" value="MDY0408672.1"/>
    <property type="molecule type" value="Genomic_DNA"/>
</dbReference>
<dbReference type="InterPro" id="IPR021338">
    <property type="entry name" value="DUF2953"/>
</dbReference>
<evidence type="ECO:0000313" key="2">
    <source>
        <dbReference type="EMBL" id="MDY0408672.1"/>
    </source>
</evidence>
<proteinExistence type="predicted"/>
<accession>A0ABU5CS63</accession>
<evidence type="ECO:0000256" key="1">
    <source>
        <dbReference type="SAM" id="Phobius"/>
    </source>
</evidence>
<keyword evidence="3" id="KW-1185">Reference proteome</keyword>
<organism evidence="2 3">
    <name type="scientific">Paracerasibacillus soli</name>
    <dbReference type="NCBI Taxonomy" id="480284"/>
    <lineage>
        <taxon>Bacteria</taxon>
        <taxon>Bacillati</taxon>
        <taxon>Bacillota</taxon>
        <taxon>Bacilli</taxon>
        <taxon>Bacillales</taxon>
        <taxon>Bacillaceae</taxon>
        <taxon>Paracerasibacillus</taxon>
    </lineage>
</organism>
<keyword evidence="1" id="KW-0812">Transmembrane</keyword>
<name>A0ABU5CS63_9BACI</name>